<dbReference type="EMBL" id="JACDXW010000010">
    <property type="protein sequence ID" value="MCB5364858.1"/>
    <property type="molecule type" value="Genomic_DNA"/>
</dbReference>
<dbReference type="InterPro" id="IPR044043">
    <property type="entry name" value="VanA_C_cat"/>
</dbReference>
<keyword evidence="2" id="KW-0479">Metal-binding</keyword>
<dbReference type="PROSITE" id="PS51296">
    <property type="entry name" value="RIESKE"/>
    <property type="match status" value="1"/>
</dbReference>
<dbReference type="InterPro" id="IPR036922">
    <property type="entry name" value="Rieske_2Fe-2S_sf"/>
</dbReference>
<dbReference type="Proteomes" id="UP000776983">
    <property type="component" value="Unassembled WGS sequence"/>
</dbReference>
<dbReference type="SUPFAM" id="SSF50022">
    <property type="entry name" value="ISP domain"/>
    <property type="match status" value="1"/>
</dbReference>
<proteinExistence type="predicted"/>
<keyword evidence="4" id="KW-0408">Iron</keyword>
<keyword evidence="5" id="KW-0411">Iron-sulfur</keyword>
<organism evidence="7 8">
    <name type="scientific">Mesopusillimonas faecipullorum</name>
    <dbReference type="NCBI Taxonomy" id="2755040"/>
    <lineage>
        <taxon>Bacteria</taxon>
        <taxon>Pseudomonadati</taxon>
        <taxon>Pseudomonadota</taxon>
        <taxon>Betaproteobacteria</taxon>
        <taxon>Burkholderiales</taxon>
        <taxon>Alcaligenaceae</taxon>
        <taxon>Mesopusillimonas</taxon>
    </lineage>
</organism>
<keyword evidence="8" id="KW-1185">Reference proteome</keyword>
<dbReference type="Pfam" id="PF19112">
    <property type="entry name" value="VanA_C"/>
    <property type="match status" value="1"/>
</dbReference>
<sequence>MFLKNAWYVAAFDHEFEQAFIARRLLDIPLVMFRTGDGELAALEDLCPHRLLPLSCGKRVEDQMQCGYHGMRFDAQGHCTDVPGQSNIPAAAHIRSFPLVSRHGLAWIWMGPAELADTALIPDLYQNDHPQWAASRGYHHIQADYRLVNDNLLDLSHETYVHQRTIGNEEEESIANYPMTVTVTDDSLIRVHREMPNIDPPPFFQLLLQQNGPIHRWQSAVHLVPSINLTIVGAHPVDTERSSAAVGHAMHLLTPETESSTHYFWSFVRNCRLNDEQLTQIIVNASRHTFDEDKVILEVQQKQAQALNRPLPSVAIKLDEGPIRARRVLEQRLKAEGNDASYVVAPPELVPEHSYAVLD</sequence>
<evidence type="ECO:0000313" key="8">
    <source>
        <dbReference type="Proteomes" id="UP000776983"/>
    </source>
</evidence>
<dbReference type="PANTHER" id="PTHR21266">
    <property type="entry name" value="IRON-SULFUR DOMAIN CONTAINING PROTEIN"/>
    <property type="match status" value="1"/>
</dbReference>
<dbReference type="InterPro" id="IPR050584">
    <property type="entry name" value="Cholesterol_7-desaturase"/>
</dbReference>
<dbReference type="Gene3D" id="2.102.10.10">
    <property type="entry name" value="Rieske [2Fe-2S] iron-sulphur domain"/>
    <property type="match status" value="1"/>
</dbReference>
<dbReference type="GO" id="GO:0051213">
    <property type="term" value="F:dioxygenase activity"/>
    <property type="evidence" value="ECO:0007669"/>
    <property type="project" value="UniProtKB-KW"/>
</dbReference>
<evidence type="ECO:0000256" key="3">
    <source>
        <dbReference type="ARBA" id="ARBA00023002"/>
    </source>
</evidence>
<reference evidence="7 8" key="1">
    <citation type="submission" date="2020-07" db="EMBL/GenBank/DDBJ databases">
        <title>Pusillimonas sp. nov., isolated from poultry manure in Taiwan.</title>
        <authorList>
            <person name="Lin S.-Y."/>
            <person name="Tang Y.-S."/>
            <person name="Young C.-C."/>
        </authorList>
    </citation>
    <scope>NUCLEOTIDE SEQUENCE [LARGE SCALE GENOMIC DNA]</scope>
    <source>
        <strain evidence="7 8">CC-YST705</strain>
    </source>
</reference>
<feature type="domain" description="Rieske" evidence="6">
    <location>
        <begin position="7"/>
        <end position="108"/>
    </location>
</feature>
<evidence type="ECO:0000256" key="4">
    <source>
        <dbReference type="ARBA" id="ARBA00023004"/>
    </source>
</evidence>
<evidence type="ECO:0000256" key="1">
    <source>
        <dbReference type="ARBA" id="ARBA00022714"/>
    </source>
</evidence>
<keyword evidence="3" id="KW-0560">Oxidoreductase</keyword>
<dbReference type="Pfam" id="PF00355">
    <property type="entry name" value="Rieske"/>
    <property type="match status" value="1"/>
</dbReference>
<evidence type="ECO:0000313" key="7">
    <source>
        <dbReference type="EMBL" id="MCB5364858.1"/>
    </source>
</evidence>
<dbReference type="PANTHER" id="PTHR21266:SF60">
    <property type="entry name" value="3-KETOSTEROID-9-ALPHA-MONOOXYGENASE, OXYGENASE COMPONENT"/>
    <property type="match status" value="1"/>
</dbReference>
<evidence type="ECO:0000256" key="5">
    <source>
        <dbReference type="ARBA" id="ARBA00023014"/>
    </source>
</evidence>
<accession>A0ABS8CFR5</accession>
<gene>
    <name evidence="7" type="ORF">H0484_14010</name>
</gene>
<keyword evidence="1" id="KW-0001">2Fe-2S</keyword>
<dbReference type="CDD" id="cd08878">
    <property type="entry name" value="RHO_alpha_C_DMO-like"/>
    <property type="match status" value="1"/>
</dbReference>
<evidence type="ECO:0000259" key="6">
    <source>
        <dbReference type="PROSITE" id="PS51296"/>
    </source>
</evidence>
<dbReference type="RefSeq" id="WP_226955273.1">
    <property type="nucleotide sequence ID" value="NZ_JACDXW010000010.1"/>
</dbReference>
<dbReference type="InterPro" id="IPR017941">
    <property type="entry name" value="Rieske_2Fe-2S"/>
</dbReference>
<comment type="caution">
    <text evidence="7">The sequence shown here is derived from an EMBL/GenBank/DDBJ whole genome shotgun (WGS) entry which is preliminary data.</text>
</comment>
<name>A0ABS8CFR5_9BURK</name>
<dbReference type="SUPFAM" id="SSF55961">
    <property type="entry name" value="Bet v1-like"/>
    <property type="match status" value="1"/>
</dbReference>
<dbReference type="Gene3D" id="3.90.380.10">
    <property type="entry name" value="Naphthalene 1,2-dioxygenase Alpha Subunit, Chain A, domain 1"/>
    <property type="match status" value="1"/>
</dbReference>
<evidence type="ECO:0000256" key="2">
    <source>
        <dbReference type="ARBA" id="ARBA00022723"/>
    </source>
</evidence>
<protein>
    <submittedName>
        <fullName evidence="7">Aromatic ring-hydroxylating dioxygenase subunit alpha</fullName>
    </submittedName>
</protein>
<keyword evidence="7" id="KW-0223">Dioxygenase</keyword>